<protein>
    <submittedName>
        <fullName evidence="2">Uncharacterized protein</fullName>
    </submittedName>
</protein>
<feature type="region of interest" description="Disordered" evidence="1">
    <location>
        <begin position="1"/>
        <end position="272"/>
    </location>
</feature>
<feature type="region of interest" description="Disordered" evidence="1">
    <location>
        <begin position="324"/>
        <end position="382"/>
    </location>
</feature>
<feature type="compositionally biased region" description="Low complexity" evidence="1">
    <location>
        <begin position="176"/>
        <end position="188"/>
    </location>
</feature>
<dbReference type="InterPro" id="IPR010736">
    <property type="entry name" value="SHIPPO-rpt"/>
</dbReference>
<dbReference type="Pfam" id="PF07004">
    <property type="entry name" value="SHIPPO-rpt"/>
    <property type="match status" value="5"/>
</dbReference>
<comment type="caution">
    <text evidence="2">The sequence shown here is derived from an EMBL/GenBank/DDBJ whole genome shotgun (WGS) entry which is preliminary data.</text>
</comment>
<feature type="compositionally biased region" description="Acidic residues" evidence="1">
    <location>
        <begin position="206"/>
        <end position="215"/>
    </location>
</feature>
<dbReference type="Proteomes" id="UP001189429">
    <property type="component" value="Unassembled WGS sequence"/>
</dbReference>
<reference evidence="2" key="1">
    <citation type="submission" date="2023-10" db="EMBL/GenBank/DDBJ databases">
        <authorList>
            <person name="Chen Y."/>
            <person name="Shah S."/>
            <person name="Dougan E. K."/>
            <person name="Thang M."/>
            <person name="Chan C."/>
        </authorList>
    </citation>
    <scope>NUCLEOTIDE SEQUENCE [LARGE SCALE GENOMIC DNA]</scope>
</reference>
<evidence type="ECO:0000256" key="1">
    <source>
        <dbReference type="SAM" id="MobiDB-lite"/>
    </source>
</evidence>
<dbReference type="EMBL" id="CAUYUJ010005202">
    <property type="protein sequence ID" value="CAK0812645.1"/>
    <property type="molecule type" value="Genomic_DNA"/>
</dbReference>
<dbReference type="PANTHER" id="PTHR21580:SF28">
    <property type="entry name" value="BOREALIN N-TERMINAL DOMAIN-CONTAINING PROTEIN-RELATED"/>
    <property type="match status" value="1"/>
</dbReference>
<evidence type="ECO:0000313" key="3">
    <source>
        <dbReference type="Proteomes" id="UP001189429"/>
    </source>
</evidence>
<accession>A0ABN9R569</accession>
<feature type="compositionally biased region" description="Basic and acidic residues" evidence="1">
    <location>
        <begin position="358"/>
        <end position="368"/>
    </location>
</feature>
<evidence type="ECO:0000313" key="2">
    <source>
        <dbReference type="EMBL" id="CAK0812645.1"/>
    </source>
</evidence>
<proteinExistence type="predicted"/>
<organism evidence="2 3">
    <name type="scientific">Prorocentrum cordatum</name>
    <dbReference type="NCBI Taxonomy" id="2364126"/>
    <lineage>
        <taxon>Eukaryota</taxon>
        <taxon>Sar</taxon>
        <taxon>Alveolata</taxon>
        <taxon>Dinophyceae</taxon>
        <taxon>Prorocentrales</taxon>
        <taxon>Prorocentraceae</taxon>
        <taxon>Prorocentrum</taxon>
    </lineage>
</organism>
<sequence>MSGAPAGDLEDSGEFEQSQSEPPPAQRTAGSYEDAFEGEATEPVSEGGAAGPDRTYSEGFEDDESGDAAANAARSTPPAATRAEPGEPAAGGGDVAAPTPPLAAGPETATAEEPGELQPPASTPAAGAPPAEAPATEPSPREATPPAEADPAEATAELPGTTPEPATAEAKEAPAAEEALSAEVVPAATADEDTQGSTPPPKEASGDPEQDDGEDTNQLLAEAENMLQTSPVAKDATATGSPITPRTEGARQLKQPKRKDDCSMSRSASGPSVVFGDFADIKRRTEAFGGMSTEGVKKGQTYATHIAGFKSSPKFTMTGRDKNPSFLRSNSVPAPGAYEANGSERSKYTNQPNFTFGGEKRFGAEKNPMKRQPGPGQYSPKISVETAPKIGFGSSMRLKGAMIAQSNPGPGAYETRSCLGEGLNYTARGRIPVHYMAAKSLPGPGAYNPTVLNIGMSGPRTGFGTSRRNQHGVLRELGPGPGSYELQNLKTLGTEGPKTSMTSRRRQHDINSYLTPGPGSYNSHATCFGGP</sequence>
<dbReference type="PANTHER" id="PTHR21580">
    <property type="entry name" value="SHIPPO-1-RELATED"/>
    <property type="match status" value="1"/>
</dbReference>
<dbReference type="InterPro" id="IPR051291">
    <property type="entry name" value="CIMAP"/>
</dbReference>
<feature type="compositionally biased region" description="Low complexity" evidence="1">
    <location>
        <begin position="68"/>
        <end position="88"/>
    </location>
</feature>
<gene>
    <name evidence="2" type="ORF">PCOR1329_LOCUS16892</name>
</gene>
<feature type="compositionally biased region" description="Low complexity" evidence="1">
    <location>
        <begin position="119"/>
        <end position="168"/>
    </location>
</feature>
<keyword evidence="3" id="KW-1185">Reference proteome</keyword>
<name>A0ABN9R569_9DINO</name>